<gene>
    <name evidence="9 12" type="primary">lspA</name>
    <name evidence="12" type="ORF">GCM10009114_25990</name>
</gene>
<evidence type="ECO:0000256" key="6">
    <source>
        <dbReference type="ARBA" id="ARBA00022801"/>
    </source>
</evidence>
<evidence type="ECO:0000256" key="7">
    <source>
        <dbReference type="ARBA" id="ARBA00022989"/>
    </source>
</evidence>
<name>A0ABN1LMS4_9ALTE</name>
<dbReference type="PANTHER" id="PTHR33695">
    <property type="entry name" value="LIPOPROTEIN SIGNAL PEPTIDASE"/>
    <property type="match status" value="1"/>
</dbReference>
<evidence type="ECO:0000256" key="8">
    <source>
        <dbReference type="ARBA" id="ARBA00023136"/>
    </source>
</evidence>
<dbReference type="Pfam" id="PF01252">
    <property type="entry name" value="Peptidase_A8"/>
    <property type="match status" value="1"/>
</dbReference>
<dbReference type="RefSeq" id="WP_343860642.1">
    <property type="nucleotide sequence ID" value="NZ_BAAAFD010000007.1"/>
</dbReference>
<evidence type="ECO:0000256" key="4">
    <source>
        <dbReference type="ARBA" id="ARBA00022692"/>
    </source>
</evidence>
<dbReference type="PANTHER" id="PTHR33695:SF1">
    <property type="entry name" value="LIPOPROTEIN SIGNAL PEPTIDASE"/>
    <property type="match status" value="1"/>
</dbReference>
<dbReference type="NCBIfam" id="TIGR00077">
    <property type="entry name" value="lspA"/>
    <property type="match status" value="1"/>
</dbReference>
<evidence type="ECO:0000256" key="2">
    <source>
        <dbReference type="ARBA" id="ARBA00022475"/>
    </source>
</evidence>
<dbReference type="InterPro" id="IPR001872">
    <property type="entry name" value="Peptidase_A8"/>
</dbReference>
<feature type="active site" evidence="9">
    <location>
        <position position="123"/>
    </location>
</feature>
<dbReference type="HAMAP" id="MF_00161">
    <property type="entry name" value="LspA"/>
    <property type="match status" value="1"/>
</dbReference>
<feature type="transmembrane region" description="Helical" evidence="9">
    <location>
        <begin position="70"/>
        <end position="88"/>
    </location>
</feature>
<accession>A0ABN1LMS4</accession>
<dbReference type="Proteomes" id="UP001500359">
    <property type="component" value="Unassembled WGS sequence"/>
</dbReference>
<comment type="caution">
    <text evidence="12">The sequence shown here is derived from an EMBL/GenBank/DDBJ whole genome shotgun (WGS) entry which is preliminary data.</text>
</comment>
<dbReference type="EC" id="3.4.23.36" evidence="9"/>
<dbReference type="PROSITE" id="PS00855">
    <property type="entry name" value="SPASE_II"/>
    <property type="match status" value="1"/>
</dbReference>
<keyword evidence="7 9" id="KW-1133">Transmembrane helix</keyword>
<evidence type="ECO:0000256" key="9">
    <source>
        <dbReference type="HAMAP-Rule" id="MF_00161"/>
    </source>
</evidence>
<feature type="transmembrane region" description="Helical" evidence="9">
    <location>
        <begin position="134"/>
        <end position="153"/>
    </location>
</feature>
<evidence type="ECO:0000256" key="5">
    <source>
        <dbReference type="ARBA" id="ARBA00022750"/>
    </source>
</evidence>
<keyword evidence="8 9" id="KW-0472">Membrane</keyword>
<keyword evidence="3 9" id="KW-0645">Protease</keyword>
<sequence length="168" mass="19051">MLNTISNTGLRFLWLTLVTIGLDQWTKHAIVGSMDLYQSIQITPFFNLTYTHNYGAAFSLFSDASGWQRWFFTVIALVVSVVIIRWLKSTPKSQIMLPVAFSLILGGAIGNVYDRVSYGYVVDFLHVYYQQYDWPVFNIADSAICLGAALLIVDMFKNKESSEETHDS</sequence>
<keyword evidence="13" id="KW-1185">Reference proteome</keyword>
<keyword evidence="2 9" id="KW-1003">Cell membrane</keyword>
<evidence type="ECO:0000256" key="10">
    <source>
        <dbReference type="RuleBase" id="RU000594"/>
    </source>
</evidence>
<protein>
    <recommendedName>
        <fullName evidence="9">Lipoprotein signal peptidase</fullName>
        <ecNumber evidence="9">3.4.23.36</ecNumber>
    </recommendedName>
    <alternativeName>
        <fullName evidence="9">Prolipoprotein signal peptidase</fullName>
    </alternativeName>
    <alternativeName>
        <fullName evidence="9">Signal peptidase II</fullName>
        <shortName evidence="9">SPase II</shortName>
    </alternativeName>
</protein>
<keyword evidence="5 9" id="KW-0064">Aspartyl protease</keyword>
<comment type="function">
    <text evidence="9 10">This protein specifically catalyzes the removal of signal peptides from prolipoproteins.</text>
</comment>
<proteinExistence type="inferred from homology"/>
<organism evidence="12 13">
    <name type="scientific">Aliiglaciecola litoralis</name>
    <dbReference type="NCBI Taxonomy" id="582857"/>
    <lineage>
        <taxon>Bacteria</taxon>
        <taxon>Pseudomonadati</taxon>
        <taxon>Pseudomonadota</taxon>
        <taxon>Gammaproteobacteria</taxon>
        <taxon>Alteromonadales</taxon>
        <taxon>Alteromonadaceae</taxon>
        <taxon>Aliiglaciecola</taxon>
    </lineage>
</organism>
<comment type="pathway">
    <text evidence="9">Protein modification; lipoprotein biosynthesis (signal peptide cleavage).</text>
</comment>
<feature type="active site" evidence="9">
    <location>
        <position position="141"/>
    </location>
</feature>
<comment type="similarity">
    <text evidence="1 9 11">Belongs to the peptidase A8 family.</text>
</comment>
<evidence type="ECO:0000256" key="1">
    <source>
        <dbReference type="ARBA" id="ARBA00006139"/>
    </source>
</evidence>
<keyword evidence="6 9" id="KW-0378">Hydrolase</keyword>
<feature type="transmembrane region" description="Helical" evidence="9">
    <location>
        <begin position="95"/>
        <end position="114"/>
    </location>
</feature>
<dbReference type="EMBL" id="BAAAFD010000007">
    <property type="protein sequence ID" value="GAA0858005.1"/>
    <property type="molecule type" value="Genomic_DNA"/>
</dbReference>
<comment type="caution">
    <text evidence="9">Lacks conserved residue(s) required for the propagation of feature annotation.</text>
</comment>
<evidence type="ECO:0000256" key="11">
    <source>
        <dbReference type="RuleBase" id="RU004181"/>
    </source>
</evidence>
<evidence type="ECO:0000313" key="13">
    <source>
        <dbReference type="Proteomes" id="UP001500359"/>
    </source>
</evidence>
<dbReference type="PRINTS" id="PR00781">
    <property type="entry name" value="LIPOSIGPTASE"/>
</dbReference>
<comment type="subcellular location">
    <subcellularLocation>
        <location evidence="9">Cell membrane</location>
        <topology evidence="9">Multi-pass membrane protein</topology>
    </subcellularLocation>
</comment>
<comment type="catalytic activity">
    <reaction evidence="9 10">
        <text>Release of signal peptides from bacterial membrane prolipoproteins. Hydrolyzes -Xaa-Yaa-Zaa-|-(S,diacylglyceryl)Cys-, in which Xaa is hydrophobic (preferably Leu), and Yaa (Ala or Ser) and Zaa (Gly or Ala) have small, neutral side chains.</text>
        <dbReference type="EC" id="3.4.23.36"/>
    </reaction>
</comment>
<keyword evidence="4 9" id="KW-0812">Transmembrane</keyword>
<evidence type="ECO:0000313" key="12">
    <source>
        <dbReference type="EMBL" id="GAA0858005.1"/>
    </source>
</evidence>
<evidence type="ECO:0000256" key="3">
    <source>
        <dbReference type="ARBA" id="ARBA00022670"/>
    </source>
</evidence>
<reference evidence="12 13" key="1">
    <citation type="journal article" date="2019" name="Int. J. Syst. Evol. Microbiol.">
        <title>The Global Catalogue of Microorganisms (GCM) 10K type strain sequencing project: providing services to taxonomists for standard genome sequencing and annotation.</title>
        <authorList>
            <consortium name="The Broad Institute Genomics Platform"/>
            <consortium name="The Broad Institute Genome Sequencing Center for Infectious Disease"/>
            <person name="Wu L."/>
            <person name="Ma J."/>
        </authorList>
    </citation>
    <scope>NUCLEOTIDE SEQUENCE [LARGE SCALE GENOMIC DNA]</scope>
    <source>
        <strain evidence="12 13">JCM 15896</strain>
    </source>
</reference>